<comment type="caution">
    <text evidence="1">The sequence shown here is derived from an EMBL/GenBank/DDBJ whole genome shotgun (WGS) entry which is preliminary data.</text>
</comment>
<reference evidence="1 2" key="1">
    <citation type="submission" date="2019-10" db="EMBL/GenBank/DDBJ databases">
        <title>Draft Genome Sequence of the Caffeine Degrading Methylotroph Methylorubrum populi PINKEL.</title>
        <authorList>
            <person name="Dawson S.C."/>
            <person name="Zhang X."/>
            <person name="Wright M.E."/>
            <person name="Sharma G."/>
            <person name="Langner J.T."/>
            <person name="Ditty J.L."/>
            <person name="Subuyuj G.A."/>
        </authorList>
    </citation>
    <scope>NUCLEOTIDE SEQUENCE [LARGE SCALE GENOMIC DNA]</scope>
    <source>
        <strain evidence="1 2">Pinkel</strain>
    </source>
</reference>
<name>A0A833J408_9HYPH</name>
<gene>
    <name evidence="1" type="ORF">F8B43_3722</name>
</gene>
<evidence type="ECO:0000313" key="2">
    <source>
        <dbReference type="Proteomes" id="UP000469949"/>
    </source>
</evidence>
<accession>A0A833J408</accession>
<organism evidence="1 2">
    <name type="scientific">Methylorubrum populi</name>
    <dbReference type="NCBI Taxonomy" id="223967"/>
    <lineage>
        <taxon>Bacteria</taxon>
        <taxon>Pseudomonadati</taxon>
        <taxon>Pseudomonadota</taxon>
        <taxon>Alphaproteobacteria</taxon>
        <taxon>Hyphomicrobiales</taxon>
        <taxon>Methylobacteriaceae</taxon>
        <taxon>Methylorubrum</taxon>
    </lineage>
</organism>
<dbReference type="AlphaFoldDB" id="A0A833J408"/>
<sequence length="240" mass="25782">MHLQGNVAFEPKLVVQVDPATEVGNKKATTLGLRATIERADIMHVAGRLWADVPLTGDLFARVDGRPAGAIPLANITGGTTANGAPFNLALRADCLVADGMSVELLAATQAGNISLLTKTINSDFIGGLDRCSETLVRGWACNPYLPSQPVKVAIFLNDKYQGTVLANRLRSDVQEIWPDAAQSGFIFRFPNTIFLPRAVDVSVTAKIHNTTIELDHSPWYICRCIGNGKTADRILGTEG</sequence>
<protein>
    <submittedName>
        <fullName evidence="1">Uncharacterized protein</fullName>
    </submittedName>
</protein>
<proteinExistence type="predicted"/>
<dbReference type="Proteomes" id="UP000469949">
    <property type="component" value="Unassembled WGS sequence"/>
</dbReference>
<dbReference type="EMBL" id="WEKV01000014">
    <property type="protein sequence ID" value="KAB7783799.1"/>
    <property type="molecule type" value="Genomic_DNA"/>
</dbReference>
<evidence type="ECO:0000313" key="1">
    <source>
        <dbReference type="EMBL" id="KAB7783799.1"/>
    </source>
</evidence>